<protein>
    <submittedName>
        <fullName evidence="2">GNAT family N-acetyltransferase</fullName>
    </submittedName>
</protein>
<feature type="domain" description="N-acetyltransferase" evidence="1">
    <location>
        <begin position="11"/>
        <end position="163"/>
    </location>
</feature>
<accession>A0AAE3G189</accession>
<dbReference type="EMBL" id="JAKRVX010000007">
    <property type="protein sequence ID" value="MCL9818104.1"/>
    <property type="molecule type" value="Genomic_DNA"/>
</dbReference>
<dbReference type="RefSeq" id="WP_250585555.1">
    <property type="nucleotide sequence ID" value="NZ_JAKRVX010000007.1"/>
</dbReference>
<evidence type="ECO:0000259" key="1">
    <source>
        <dbReference type="PROSITE" id="PS51186"/>
    </source>
</evidence>
<evidence type="ECO:0000313" key="2">
    <source>
        <dbReference type="EMBL" id="MCL9818104.1"/>
    </source>
</evidence>
<dbReference type="GO" id="GO:0016747">
    <property type="term" value="F:acyltransferase activity, transferring groups other than amino-acyl groups"/>
    <property type="evidence" value="ECO:0007669"/>
    <property type="project" value="InterPro"/>
</dbReference>
<dbReference type="PROSITE" id="PS51186">
    <property type="entry name" value="GNAT"/>
    <property type="match status" value="1"/>
</dbReference>
<organism evidence="2 3">
    <name type="scientific">Natronocalculus amylovorans</name>
    <dbReference type="NCBI Taxonomy" id="2917812"/>
    <lineage>
        <taxon>Archaea</taxon>
        <taxon>Methanobacteriati</taxon>
        <taxon>Methanobacteriota</taxon>
        <taxon>Stenosarchaea group</taxon>
        <taxon>Halobacteria</taxon>
        <taxon>Halobacteriales</taxon>
        <taxon>Haloferacaceae</taxon>
        <taxon>Natronocalculus</taxon>
    </lineage>
</organism>
<dbReference type="Pfam" id="PF13527">
    <property type="entry name" value="Acetyltransf_9"/>
    <property type="match status" value="1"/>
</dbReference>
<evidence type="ECO:0000313" key="3">
    <source>
        <dbReference type="Proteomes" id="UP001203207"/>
    </source>
</evidence>
<dbReference type="InterPro" id="IPR016181">
    <property type="entry name" value="Acyl_CoA_acyltransferase"/>
</dbReference>
<reference evidence="2" key="2">
    <citation type="submission" date="2022-02" db="EMBL/GenBank/DDBJ databases">
        <authorList>
            <person name="Elcheninov A.G."/>
            <person name="Sorokin D.Y."/>
            <person name="Kublanov I.V."/>
        </authorList>
    </citation>
    <scope>NUCLEOTIDE SEQUENCE</scope>
    <source>
        <strain evidence="2">AArc-St2</strain>
    </source>
</reference>
<comment type="caution">
    <text evidence="2">The sequence shown here is derived from an EMBL/GenBank/DDBJ whole genome shotgun (WGS) entry which is preliminary data.</text>
</comment>
<proteinExistence type="predicted"/>
<dbReference type="AlphaFoldDB" id="A0AAE3G189"/>
<dbReference type="Proteomes" id="UP001203207">
    <property type="component" value="Unassembled WGS sequence"/>
</dbReference>
<keyword evidence="3" id="KW-1185">Reference proteome</keyword>
<sequence length="372" mass="41490">MSEQITKSDPYTIRLCEPADMDDFLSLYETVFGDDGSSEWFQWKYIDNPYVSHIPMFVAEHDGKIVGTRPYLAFEMYVDGKRLLSIQTGDTMVHPDHRRKGLFTRMTERSFDYYGGFDDPVLKFSVPNALSRPGYLKLGCKEVGPLTTYYRVQSPQSMAGSGATGLVAKAATPIARRYYDYKLDSTRGKADNSITVTEHNTIPVDAFVRLYQKGSPAEIHAVRDHRFYRWRYGNPQWEYTAYTATESGETIAGIVIGRQERPDGAVVQLTEVVPHRGGDRRTAGLSTLLGHILDVHRDAALVSVCGSSIPNSVLSAYGFLSDQSLPLSIVATPTVLITRLLNGEESPPWTVGTADLRKMDGWSLSFSEQNTS</sequence>
<gene>
    <name evidence="2" type="ORF">AArcSt2_14265</name>
</gene>
<dbReference type="CDD" id="cd04301">
    <property type="entry name" value="NAT_SF"/>
    <property type="match status" value="1"/>
</dbReference>
<dbReference type="SUPFAM" id="SSF55729">
    <property type="entry name" value="Acyl-CoA N-acyltransferases (Nat)"/>
    <property type="match status" value="1"/>
</dbReference>
<reference evidence="2" key="1">
    <citation type="journal article" date="2022" name="Syst. Appl. Microbiol.">
        <title>Natronocalculus amylovorans gen. nov., sp. nov., and Natranaeroarchaeum aerophilus sp. nov., dominant culturable amylolytic natronoarchaea from hypersaline soda lakes in southwestern Siberia.</title>
        <authorList>
            <person name="Sorokin D.Y."/>
            <person name="Elcheninov A.G."/>
            <person name="Khizhniak T.V."/>
            <person name="Koenen M."/>
            <person name="Bale N.J."/>
            <person name="Damste J.S.S."/>
            <person name="Kublanov I.V."/>
        </authorList>
    </citation>
    <scope>NUCLEOTIDE SEQUENCE</scope>
    <source>
        <strain evidence="2">AArc-St2</strain>
    </source>
</reference>
<dbReference type="InterPro" id="IPR000182">
    <property type="entry name" value="GNAT_dom"/>
</dbReference>
<dbReference type="Gene3D" id="3.40.630.30">
    <property type="match status" value="1"/>
</dbReference>
<name>A0AAE3G189_9EURY</name>